<name>A0AAV9VKE7_9PEZI</name>
<accession>A0AAV9VKE7</accession>
<feature type="compositionally biased region" description="Low complexity" evidence="1">
    <location>
        <begin position="114"/>
        <end position="193"/>
    </location>
</feature>
<keyword evidence="2" id="KW-0732">Signal</keyword>
<protein>
    <recommendedName>
        <fullName evidence="3">PA14 domain-containing protein</fullName>
    </recommendedName>
</protein>
<dbReference type="InterPro" id="IPR018871">
    <property type="entry name" value="GLEYA_adhesin_domain"/>
</dbReference>
<dbReference type="Pfam" id="PF10528">
    <property type="entry name" value="GLEYA"/>
    <property type="match status" value="1"/>
</dbReference>
<evidence type="ECO:0000259" key="3">
    <source>
        <dbReference type="PROSITE" id="PS51820"/>
    </source>
</evidence>
<feature type="signal peptide" evidence="2">
    <location>
        <begin position="1"/>
        <end position="24"/>
    </location>
</feature>
<dbReference type="SMART" id="SM00473">
    <property type="entry name" value="PAN_AP"/>
    <property type="match status" value="2"/>
</dbReference>
<evidence type="ECO:0000256" key="1">
    <source>
        <dbReference type="SAM" id="MobiDB-lite"/>
    </source>
</evidence>
<organism evidence="4 5">
    <name type="scientific">Orbilia blumenaviensis</name>
    <dbReference type="NCBI Taxonomy" id="1796055"/>
    <lineage>
        <taxon>Eukaryota</taxon>
        <taxon>Fungi</taxon>
        <taxon>Dikarya</taxon>
        <taxon>Ascomycota</taxon>
        <taxon>Pezizomycotina</taxon>
        <taxon>Orbiliomycetes</taxon>
        <taxon>Orbiliales</taxon>
        <taxon>Orbiliaceae</taxon>
        <taxon>Orbilia</taxon>
    </lineage>
</organism>
<dbReference type="Pfam" id="PF00024">
    <property type="entry name" value="PAN_1"/>
    <property type="match status" value="2"/>
</dbReference>
<evidence type="ECO:0000256" key="2">
    <source>
        <dbReference type="SAM" id="SignalP"/>
    </source>
</evidence>
<dbReference type="PROSITE" id="PS51820">
    <property type="entry name" value="PA14"/>
    <property type="match status" value="1"/>
</dbReference>
<proteinExistence type="predicted"/>
<comment type="caution">
    <text evidence="4">The sequence shown here is derived from an EMBL/GenBank/DDBJ whole genome shotgun (WGS) entry which is preliminary data.</text>
</comment>
<keyword evidence="5" id="KW-1185">Reference proteome</keyword>
<feature type="region of interest" description="Disordered" evidence="1">
    <location>
        <begin position="27"/>
        <end position="206"/>
    </location>
</feature>
<feature type="chain" id="PRO_5043900428" description="PA14 domain-containing protein" evidence="2">
    <location>
        <begin position="25"/>
        <end position="654"/>
    </location>
</feature>
<reference evidence="4 5" key="1">
    <citation type="submission" date="2019-10" db="EMBL/GenBank/DDBJ databases">
        <authorList>
            <person name="Palmer J.M."/>
        </authorList>
    </citation>
    <scope>NUCLEOTIDE SEQUENCE [LARGE SCALE GENOMIC DNA]</scope>
    <source>
        <strain evidence="4 5">TWF730</strain>
    </source>
</reference>
<gene>
    <name evidence="4" type="ORF">TWF730_005042</name>
</gene>
<evidence type="ECO:0000313" key="5">
    <source>
        <dbReference type="Proteomes" id="UP001373714"/>
    </source>
</evidence>
<dbReference type="SUPFAM" id="SSF56988">
    <property type="entry name" value="Anthrax protective antigen"/>
    <property type="match status" value="1"/>
</dbReference>
<dbReference type="AlphaFoldDB" id="A0AAV9VKE7"/>
<dbReference type="Gene3D" id="2.60.120.1560">
    <property type="match status" value="1"/>
</dbReference>
<dbReference type="InterPro" id="IPR037524">
    <property type="entry name" value="PA14/GLEYA"/>
</dbReference>
<evidence type="ECO:0000313" key="4">
    <source>
        <dbReference type="EMBL" id="KAK6361307.1"/>
    </source>
</evidence>
<dbReference type="Gene3D" id="3.50.4.10">
    <property type="entry name" value="Hepatocyte Growth Factor"/>
    <property type="match status" value="2"/>
</dbReference>
<dbReference type="InterPro" id="IPR003609">
    <property type="entry name" value="Pan_app"/>
</dbReference>
<feature type="compositionally biased region" description="Low complexity" evidence="1">
    <location>
        <begin position="41"/>
        <end position="50"/>
    </location>
</feature>
<dbReference type="EMBL" id="JAVHNS010000002">
    <property type="protein sequence ID" value="KAK6361307.1"/>
    <property type="molecule type" value="Genomic_DNA"/>
</dbReference>
<feature type="compositionally biased region" description="Gly residues" evidence="1">
    <location>
        <begin position="77"/>
        <end position="113"/>
    </location>
</feature>
<dbReference type="Proteomes" id="UP001373714">
    <property type="component" value="Unassembled WGS sequence"/>
</dbReference>
<sequence length="654" mass="68792">MTRFSTLSPSRVLLMLYFATATLSQPGWQPNRPAGQGSVAGWQPGQQQRPVGGGTGWQPGQQQGATGGATGWQPGQQGTGGSAGGWQPGQQGGATGGGAGGWQPGQQGGGAGGTQQPPAQQGGTQQPPAQQGGTQQPPVQQGGTQQPPAQQGGTQQPPPQQQGGTQQPPPQQQGGIQQPPAQQGGTQQPPVQQGGSGAVTLPGTFNPSGNIHNTAICGQNNLQTYSAPDGSYFMLKCNTHHWTKTLESTSANTFQECIDKCAAKDGCKAVNYDAPNGKGCYLMGEGGLGTNSVDCPNHHYAFIVDPPTQPAPDDMTVMCSTECPYANHNTYNTIFGTAFRIVCNRRHATPHILSEGQASFKDCMDACAGINGCDSVDYHERSKTCYYSNHKGYPPVEATGYSSAWNVGCAGACGGCSCGANAAPGTYPKVPFQQGPLKPDTSCGNIGMEHYASPNTDASGNKVTDIASFDPTVLKRRNPATAGQTSDNPATFRYGYNTKIGFSSAQTNPVDIYGTPHDFGQYADLVAINHRAYLFAPEDGTYTFSLPSSDDITLLWVGAKAYSGWNRQNADIIQQFVSSGGTPVLFRTDLKKGTYTPIRIVWANRGGAGNFKLRIIAPDKSILLAEDSESNDYIVQYSCDGISASKYPGWGFET</sequence>
<dbReference type="SUPFAM" id="SSF57414">
    <property type="entry name" value="Hairpin loop containing domain-like"/>
    <property type="match status" value="1"/>
</dbReference>
<feature type="domain" description="PA14" evidence="3">
    <location>
        <begin position="485"/>
        <end position="631"/>
    </location>
</feature>